<keyword evidence="2" id="KW-0472">Membrane</keyword>
<feature type="domain" description="Penicillin-binding protein dimerisation" evidence="4">
    <location>
        <begin position="60"/>
        <end position="213"/>
    </location>
</feature>
<dbReference type="Pfam" id="PF00905">
    <property type="entry name" value="Transpeptidase"/>
    <property type="match status" value="1"/>
</dbReference>
<reference evidence="5" key="1">
    <citation type="submission" date="2014-05" db="EMBL/GenBank/DDBJ databases">
        <title>Key roles for freshwater Actinobacteria revealed by deep metagenomic sequencing.</title>
        <authorList>
            <person name="Ghai R."/>
            <person name="Mizuno C.M."/>
            <person name="Picazo A."/>
            <person name="Camacho A."/>
            <person name="Rodriguez-Valera F."/>
        </authorList>
    </citation>
    <scope>NUCLEOTIDE SEQUENCE</scope>
</reference>
<feature type="domain" description="Penicillin-binding protein transpeptidase" evidence="3">
    <location>
        <begin position="262"/>
        <end position="568"/>
    </location>
</feature>
<dbReference type="Gene3D" id="3.40.710.10">
    <property type="entry name" value="DD-peptidase/beta-lactamase superfamily"/>
    <property type="match status" value="1"/>
</dbReference>
<accession>A0A094PS06</accession>
<sequence length="616" mass="65525">MRVGLHVGNFELSMKRIRTLFIILLVIFTLFAVRLVQIQGIQSAEYTQKAVNEMQKTRVIAAPRGDITDINGVAFARSVSAINIVVDQKMIQDHARVAAFAAPILGLTEEEVLTAITGVKRYSMVLESAEPSTWNRLSLAIDKYNSTLSNKEYDKRIVGFFPERNYVREYPSGNLVSSLVGFVRKDGLGASGIELSMNSSITGTPGAYSYATGRGAEIPGSQAEIVAAQAGTTVRLTIDRDIQWVASQAIAEAVRNARASSGTVIVMDPKTGAVLAHATAPTFNPNNTKNVSLELMRNPSVQDVYEPGSTGKVMTLAAALEEGTISPETVFDVPYKIRRAGEEFKDHDPHPLQKLTTAGILAVSSNTGTIKIAETMSHDTLHSYLTKFGIGSKTGAGLPGENVGRLLAVKDWSGTTAPTVAFGQGYSLNAMQATSIFATLANDGIRVSPTVIAGTSDASGNFTQFKNEKGVQVVSASTAAKMRLMMESVVSSHGTAPSAAIPGYRVAGKTGTATRYDDKCGCYSGYTASFIGFAPADAPAFVINVTIQDPKGGHYGGALGGPVFKKVMTFVLQSRHIAPTGTTVLPIALNKAELDKKAREEKKAETVRVSQASSRG</sequence>
<dbReference type="PANTHER" id="PTHR30627:SF1">
    <property type="entry name" value="PEPTIDOGLYCAN D,D-TRANSPEPTIDASE FTSI"/>
    <property type="match status" value="1"/>
</dbReference>
<evidence type="ECO:0000256" key="1">
    <source>
        <dbReference type="ARBA" id="ARBA00004370"/>
    </source>
</evidence>
<dbReference type="SUPFAM" id="SSF56519">
    <property type="entry name" value="Penicillin binding protein dimerisation domain"/>
    <property type="match status" value="1"/>
</dbReference>
<dbReference type="Gene3D" id="3.30.450.330">
    <property type="match status" value="1"/>
</dbReference>
<evidence type="ECO:0008006" key="6">
    <source>
        <dbReference type="Google" id="ProtNLM"/>
    </source>
</evidence>
<gene>
    <name evidence="5" type="ORF">GM50_21265</name>
</gene>
<evidence type="ECO:0000259" key="3">
    <source>
        <dbReference type="Pfam" id="PF00905"/>
    </source>
</evidence>
<name>A0A094PS06_9ZZZZ</name>
<dbReference type="InterPro" id="IPR001460">
    <property type="entry name" value="PCN-bd_Tpept"/>
</dbReference>
<dbReference type="InterPro" id="IPR050515">
    <property type="entry name" value="Beta-lactam/transpept"/>
</dbReference>
<proteinExistence type="predicted"/>
<dbReference type="AlphaFoldDB" id="A0A094PS06"/>
<evidence type="ECO:0000313" key="5">
    <source>
        <dbReference type="EMBL" id="KGA13877.1"/>
    </source>
</evidence>
<protein>
    <recommendedName>
        <fullName evidence="6">Cell division protein FtsI/penicillin-binding protein 2</fullName>
    </recommendedName>
</protein>
<dbReference type="GO" id="GO:0008658">
    <property type="term" value="F:penicillin binding"/>
    <property type="evidence" value="ECO:0007669"/>
    <property type="project" value="InterPro"/>
</dbReference>
<dbReference type="GO" id="GO:0005886">
    <property type="term" value="C:plasma membrane"/>
    <property type="evidence" value="ECO:0007669"/>
    <property type="project" value="TreeGrafter"/>
</dbReference>
<dbReference type="InterPro" id="IPR005311">
    <property type="entry name" value="PBP_dimer"/>
</dbReference>
<dbReference type="GO" id="GO:0071555">
    <property type="term" value="P:cell wall organization"/>
    <property type="evidence" value="ECO:0007669"/>
    <property type="project" value="TreeGrafter"/>
</dbReference>
<organism evidence="5">
    <name type="scientific">freshwater metagenome</name>
    <dbReference type="NCBI Taxonomy" id="449393"/>
    <lineage>
        <taxon>unclassified sequences</taxon>
        <taxon>metagenomes</taxon>
        <taxon>ecological metagenomes</taxon>
    </lineage>
</organism>
<comment type="caution">
    <text evidence="5">The sequence shown here is derived from an EMBL/GenBank/DDBJ whole genome shotgun (WGS) entry which is preliminary data.</text>
</comment>
<evidence type="ECO:0000256" key="2">
    <source>
        <dbReference type="ARBA" id="ARBA00023136"/>
    </source>
</evidence>
<evidence type="ECO:0000259" key="4">
    <source>
        <dbReference type="Pfam" id="PF03717"/>
    </source>
</evidence>
<dbReference type="Pfam" id="PF03717">
    <property type="entry name" value="PBP_dimer"/>
    <property type="match status" value="1"/>
</dbReference>
<dbReference type="PANTHER" id="PTHR30627">
    <property type="entry name" value="PEPTIDOGLYCAN D,D-TRANSPEPTIDASE"/>
    <property type="match status" value="1"/>
</dbReference>
<dbReference type="SUPFAM" id="SSF56601">
    <property type="entry name" value="beta-lactamase/transpeptidase-like"/>
    <property type="match status" value="1"/>
</dbReference>
<comment type="subcellular location">
    <subcellularLocation>
        <location evidence="1">Membrane</location>
    </subcellularLocation>
</comment>
<dbReference type="Gene3D" id="3.90.1310.10">
    <property type="entry name" value="Penicillin-binding protein 2a (Domain 2)"/>
    <property type="match status" value="1"/>
</dbReference>
<dbReference type="InterPro" id="IPR012338">
    <property type="entry name" value="Beta-lactam/transpept-like"/>
</dbReference>
<dbReference type="InterPro" id="IPR036138">
    <property type="entry name" value="PBP_dimer_sf"/>
</dbReference>
<dbReference type="EMBL" id="JNSK01000150">
    <property type="protein sequence ID" value="KGA13877.1"/>
    <property type="molecule type" value="Genomic_DNA"/>
</dbReference>